<evidence type="ECO:0000313" key="9">
    <source>
        <dbReference type="EMBL" id="GAA4267269.1"/>
    </source>
</evidence>
<feature type="domain" description="CopC" evidence="8">
    <location>
        <begin position="38"/>
        <end position="134"/>
    </location>
</feature>
<name>A0ABP8E5B3_9MICO</name>
<dbReference type="InterPro" id="IPR014756">
    <property type="entry name" value="Ig_E-set"/>
</dbReference>
<accession>A0ABP8E5B3</accession>
<dbReference type="InterPro" id="IPR007348">
    <property type="entry name" value="CopC_dom"/>
</dbReference>
<evidence type="ECO:0000256" key="3">
    <source>
        <dbReference type="ARBA" id="ARBA00022729"/>
    </source>
</evidence>
<evidence type="ECO:0000256" key="4">
    <source>
        <dbReference type="ARBA" id="ARBA00023008"/>
    </source>
</evidence>
<organism evidence="9 10">
    <name type="scientific">Frondihabitans peucedani</name>
    <dbReference type="NCBI Taxonomy" id="598626"/>
    <lineage>
        <taxon>Bacteria</taxon>
        <taxon>Bacillati</taxon>
        <taxon>Actinomycetota</taxon>
        <taxon>Actinomycetes</taxon>
        <taxon>Micrococcales</taxon>
        <taxon>Microbacteriaceae</taxon>
        <taxon>Frondihabitans</taxon>
    </lineage>
</organism>
<dbReference type="Pfam" id="PF04234">
    <property type="entry name" value="CopC"/>
    <property type="match status" value="1"/>
</dbReference>
<evidence type="ECO:0000313" key="10">
    <source>
        <dbReference type="Proteomes" id="UP001501594"/>
    </source>
</evidence>
<evidence type="ECO:0000259" key="8">
    <source>
        <dbReference type="Pfam" id="PF04234"/>
    </source>
</evidence>
<feature type="signal peptide" evidence="7">
    <location>
        <begin position="1"/>
        <end position="37"/>
    </location>
</feature>
<dbReference type="SUPFAM" id="SSF81296">
    <property type="entry name" value="E set domains"/>
    <property type="match status" value="1"/>
</dbReference>
<gene>
    <name evidence="9" type="ORF">GCM10022256_28810</name>
</gene>
<evidence type="ECO:0000256" key="7">
    <source>
        <dbReference type="SAM" id="SignalP"/>
    </source>
</evidence>
<keyword evidence="4" id="KW-0186">Copper</keyword>
<feature type="compositionally biased region" description="Low complexity" evidence="5">
    <location>
        <begin position="154"/>
        <end position="183"/>
    </location>
</feature>
<evidence type="ECO:0000256" key="1">
    <source>
        <dbReference type="ARBA" id="ARBA00004196"/>
    </source>
</evidence>
<dbReference type="PANTHER" id="PTHR34820:SF4">
    <property type="entry name" value="INNER MEMBRANE PROTEIN YEBZ"/>
    <property type="match status" value="1"/>
</dbReference>
<evidence type="ECO:0000256" key="2">
    <source>
        <dbReference type="ARBA" id="ARBA00022723"/>
    </source>
</evidence>
<evidence type="ECO:0000256" key="5">
    <source>
        <dbReference type="SAM" id="MobiDB-lite"/>
    </source>
</evidence>
<comment type="caution">
    <text evidence="9">The sequence shown here is derived from an EMBL/GenBank/DDBJ whole genome shotgun (WGS) entry which is preliminary data.</text>
</comment>
<keyword evidence="10" id="KW-1185">Reference proteome</keyword>
<feature type="chain" id="PRO_5045785422" description="CopC domain-containing protein" evidence="7">
    <location>
        <begin position="38"/>
        <end position="217"/>
    </location>
</feature>
<dbReference type="PANTHER" id="PTHR34820">
    <property type="entry name" value="INNER MEMBRANE PROTEIN YEBZ"/>
    <property type="match status" value="1"/>
</dbReference>
<dbReference type="InterPro" id="IPR032694">
    <property type="entry name" value="CopC/D"/>
</dbReference>
<dbReference type="EMBL" id="BAABAU010000004">
    <property type="protein sequence ID" value="GAA4267269.1"/>
    <property type="molecule type" value="Genomic_DNA"/>
</dbReference>
<feature type="transmembrane region" description="Helical" evidence="6">
    <location>
        <begin position="185"/>
        <end position="208"/>
    </location>
</feature>
<keyword evidence="6" id="KW-1133">Transmembrane helix</keyword>
<evidence type="ECO:0000256" key="6">
    <source>
        <dbReference type="SAM" id="Phobius"/>
    </source>
</evidence>
<protein>
    <recommendedName>
        <fullName evidence="8">CopC domain-containing protein</fullName>
    </recommendedName>
</protein>
<reference evidence="10" key="1">
    <citation type="journal article" date="2019" name="Int. J. Syst. Evol. Microbiol.">
        <title>The Global Catalogue of Microorganisms (GCM) 10K type strain sequencing project: providing services to taxonomists for standard genome sequencing and annotation.</title>
        <authorList>
            <consortium name="The Broad Institute Genomics Platform"/>
            <consortium name="The Broad Institute Genome Sequencing Center for Infectious Disease"/>
            <person name="Wu L."/>
            <person name="Ma J."/>
        </authorList>
    </citation>
    <scope>NUCLEOTIDE SEQUENCE [LARGE SCALE GENOMIC DNA]</scope>
    <source>
        <strain evidence="10">JCM 17442</strain>
    </source>
</reference>
<dbReference type="InterPro" id="IPR014755">
    <property type="entry name" value="Cu-Rt/internalin_Ig-like"/>
</dbReference>
<keyword evidence="6" id="KW-0472">Membrane</keyword>
<dbReference type="Proteomes" id="UP001501594">
    <property type="component" value="Unassembled WGS sequence"/>
</dbReference>
<keyword evidence="6" id="KW-0812">Transmembrane</keyword>
<proteinExistence type="predicted"/>
<feature type="region of interest" description="Disordered" evidence="5">
    <location>
        <begin position="143"/>
        <end position="183"/>
    </location>
</feature>
<keyword evidence="2" id="KW-0479">Metal-binding</keyword>
<sequence length="217" mass="21207">MRGSRTRVGLARRALAAAGLVVAAGALALLPAAGASAHDYLVSSNPKADSTQSTALSKVVLTFDDRVLDLSGDGSSNVVEVTGPAGKHFETGCPTIADTDVSVPVDLGDSGRYTVRWQIVSADGHTVSSSIVFRYDRPSSATAASGADARPACGDQASSGSSAGDGSSATGSGDSEAGSSSSSGLGVALGVGGGIIAVAVVAVVIVLVRNRPAPPAA</sequence>
<dbReference type="RefSeq" id="WP_344797412.1">
    <property type="nucleotide sequence ID" value="NZ_BAABAU010000004.1"/>
</dbReference>
<keyword evidence="3 7" id="KW-0732">Signal</keyword>
<comment type="subcellular location">
    <subcellularLocation>
        <location evidence="1">Cell envelope</location>
    </subcellularLocation>
</comment>
<dbReference type="Gene3D" id="2.60.40.1220">
    <property type="match status" value="1"/>
</dbReference>